<dbReference type="InterPro" id="IPR036779">
    <property type="entry name" value="LysM_dom_sf"/>
</dbReference>
<comment type="similarity">
    <text evidence="2">Belongs to the 5'-nucleotidase family.</text>
</comment>
<gene>
    <name evidence="4" type="ORF">FE784_20245</name>
</gene>
<evidence type="ECO:0000256" key="2">
    <source>
        <dbReference type="RuleBase" id="RU362119"/>
    </source>
</evidence>
<evidence type="ECO:0000313" key="4">
    <source>
        <dbReference type="EMBL" id="TNJ64455.1"/>
    </source>
</evidence>
<feature type="chain" id="PRO_5023118035" evidence="2">
    <location>
        <begin position="29"/>
        <end position="588"/>
    </location>
</feature>
<dbReference type="InterPro" id="IPR006179">
    <property type="entry name" value="5_nucleotidase/apyrase"/>
</dbReference>
<dbReference type="CDD" id="cd00118">
    <property type="entry name" value="LysM"/>
    <property type="match status" value="1"/>
</dbReference>
<dbReference type="RefSeq" id="WP_139604048.1">
    <property type="nucleotide sequence ID" value="NZ_VDCQ01000029.1"/>
</dbReference>
<dbReference type="SMART" id="SM00257">
    <property type="entry name" value="LysM"/>
    <property type="match status" value="1"/>
</dbReference>
<organism evidence="4 5">
    <name type="scientific">Paenibacillus hemerocallicola</name>
    <dbReference type="NCBI Taxonomy" id="1172614"/>
    <lineage>
        <taxon>Bacteria</taxon>
        <taxon>Bacillati</taxon>
        <taxon>Bacillota</taxon>
        <taxon>Bacilli</taxon>
        <taxon>Bacillales</taxon>
        <taxon>Paenibacillaceae</taxon>
        <taxon>Paenibacillus</taxon>
    </lineage>
</organism>
<dbReference type="GO" id="GO:0000166">
    <property type="term" value="F:nucleotide binding"/>
    <property type="evidence" value="ECO:0007669"/>
    <property type="project" value="UniProtKB-KW"/>
</dbReference>
<dbReference type="InterPro" id="IPR018392">
    <property type="entry name" value="LysM"/>
</dbReference>
<dbReference type="Gene3D" id="3.90.780.10">
    <property type="entry name" value="5'-Nucleotidase, C-terminal domain"/>
    <property type="match status" value="1"/>
</dbReference>
<keyword evidence="2" id="KW-0378">Hydrolase</keyword>
<accession>A0A5C4T6K7</accession>
<dbReference type="PRINTS" id="PR01607">
    <property type="entry name" value="APYRASEFAMLY"/>
</dbReference>
<dbReference type="PANTHER" id="PTHR11575">
    <property type="entry name" value="5'-NUCLEOTIDASE-RELATED"/>
    <property type="match status" value="1"/>
</dbReference>
<dbReference type="GO" id="GO:0016787">
    <property type="term" value="F:hydrolase activity"/>
    <property type="evidence" value="ECO:0007669"/>
    <property type="project" value="UniProtKB-KW"/>
</dbReference>
<dbReference type="Pfam" id="PF01476">
    <property type="entry name" value="LysM"/>
    <property type="match status" value="1"/>
</dbReference>
<dbReference type="Gene3D" id="3.10.350.10">
    <property type="entry name" value="LysM domain"/>
    <property type="match status" value="1"/>
</dbReference>
<dbReference type="InterPro" id="IPR029052">
    <property type="entry name" value="Metallo-depent_PP-like"/>
</dbReference>
<keyword evidence="1 2" id="KW-0732">Signal</keyword>
<dbReference type="Pfam" id="PF02872">
    <property type="entry name" value="5_nucleotid_C"/>
    <property type="match status" value="1"/>
</dbReference>
<dbReference type="SUPFAM" id="SSF56300">
    <property type="entry name" value="Metallo-dependent phosphatases"/>
    <property type="match status" value="1"/>
</dbReference>
<name>A0A5C4T6K7_9BACL</name>
<dbReference type="Gene3D" id="3.60.21.10">
    <property type="match status" value="1"/>
</dbReference>
<dbReference type="InterPro" id="IPR036907">
    <property type="entry name" value="5'-Nucleotdase_C_sf"/>
</dbReference>
<reference evidence="4 5" key="1">
    <citation type="submission" date="2019-05" db="EMBL/GenBank/DDBJ databases">
        <title>We sequenced the genome of Paenibacillus hemerocallicola KCTC 33185 for further insight into its adaptation and study the phylogeny of Paenibacillus.</title>
        <authorList>
            <person name="Narsing Rao M.P."/>
        </authorList>
    </citation>
    <scope>NUCLEOTIDE SEQUENCE [LARGE SCALE GENOMIC DNA]</scope>
    <source>
        <strain evidence="4 5">KCTC 33185</strain>
    </source>
</reference>
<dbReference type="GO" id="GO:0009166">
    <property type="term" value="P:nucleotide catabolic process"/>
    <property type="evidence" value="ECO:0007669"/>
    <property type="project" value="InterPro"/>
</dbReference>
<feature type="domain" description="LysM" evidence="3">
    <location>
        <begin position="542"/>
        <end position="586"/>
    </location>
</feature>
<proteinExistence type="inferred from homology"/>
<dbReference type="AlphaFoldDB" id="A0A5C4T6K7"/>
<comment type="caution">
    <text evidence="4">The sequence shown here is derived from an EMBL/GenBank/DDBJ whole genome shotgun (WGS) entry which is preliminary data.</text>
</comment>
<evidence type="ECO:0000259" key="3">
    <source>
        <dbReference type="PROSITE" id="PS51782"/>
    </source>
</evidence>
<protein>
    <submittedName>
        <fullName evidence="4">LysM peptidoglycan-binding domain-containing protein</fullName>
    </submittedName>
</protein>
<dbReference type="OrthoDB" id="9801679at2"/>
<sequence length="588" mass="62510">MRRTGKWSLGLLALALLLMLSVAQGAAAAETGARMITIFHTNDIHSRVESSQENIGYAEMATMVKAYKKDHPNTLLLDIGDTFHGQTIANLVKGKSIVDIMNAAGYDAMVPGNHDFNYGYARLVELSKLTQFPVVSANVKQADGNRLLKPYVIKEVDGIKLGIFGLTTPETAYKTHPNNVEGITFADPAEEAKTIVAELKGKVDAVIAIAHIGVDGSSVDTSIKLAKAVPEIDVILDGHSHTVMEKGTLEGGVLIAQTGEYLKNVGRVDLAFENGKLTGKSASLISKRQFDEQKIAPDRTVLDIVGKVKKEQESVLQEVVGSVGVKLVGDREVVRVGESNLGNLIADAMLSETGADVAITNGGGIRASIEAGQITKGQVITVLPFGNYIQTKKVKGSDIRAALELGVSAYPDSLGGFPQVGGVAFEFDPSLPKNARITSIQVKGQPLDPEQEYALATNDFMAAGGDNYTMFKNYPIANDFSSLEESLIAYIRSIGDVQPKVEGRIRVKAAAANASAEASASSAAAAQSSVPTTSPGAVSQGKVYIVQPGDSLSRIAKLIGTTWQTLHRLNSIPNPNRIYPGQEIVLPY</sequence>
<keyword evidence="2" id="KW-0547">Nucleotide-binding</keyword>
<keyword evidence="5" id="KW-1185">Reference proteome</keyword>
<dbReference type="InterPro" id="IPR008334">
    <property type="entry name" value="5'-Nucleotdase_C"/>
</dbReference>
<dbReference type="EMBL" id="VDCQ01000029">
    <property type="protein sequence ID" value="TNJ64455.1"/>
    <property type="molecule type" value="Genomic_DNA"/>
</dbReference>
<dbReference type="Proteomes" id="UP000307943">
    <property type="component" value="Unassembled WGS sequence"/>
</dbReference>
<feature type="signal peptide" evidence="2">
    <location>
        <begin position="1"/>
        <end position="28"/>
    </location>
</feature>
<dbReference type="PANTHER" id="PTHR11575:SF24">
    <property type="entry name" value="5'-NUCLEOTIDASE"/>
    <property type="match status" value="1"/>
</dbReference>
<dbReference type="Pfam" id="PF00149">
    <property type="entry name" value="Metallophos"/>
    <property type="match status" value="1"/>
</dbReference>
<evidence type="ECO:0000256" key="1">
    <source>
        <dbReference type="ARBA" id="ARBA00022729"/>
    </source>
</evidence>
<dbReference type="SUPFAM" id="SSF54106">
    <property type="entry name" value="LysM domain"/>
    <property type="match status" value="1"/>
</dbReference>
<dbReference type="PROSITE" id="PS51782">
    <property type="entry name" value="LYSM"/>
    <property type="match status" value="1"/>
</dbReference>
<dbReference type="SUPFAM" id="SSF55816">
    <property type="entry name" value="5'-nucleotidase (syn. UDP-sugar hydrolase), C-terminal domain"/>
    <property type="match status" value="1"/>
</dbReference>
<evidence type="ECO:0000313" key="5">
    <source>
        <dbReference type="Proteomes" id="UP000307943"/>
    </source>
</evidence>
<dbReference type="InterPro" id="IPR004843">
    <property type="entry name" value="Calcineurin-like_PHP"/>
</dbReference>